<proteinExistence type="predicted"/>
<gene>
    <name evidence="1" type="ORF">D9758_013774</name>
</gene>
<dbReference type="Proteomes" id="UP000559256">
    <property type="component" value="Unassembled WGS sequence"/>
</dbReference>
<sequence length="65" mass="6882">MGLSCGGKRGRDVPVEQCRIMDSGLYNLLELTRWRMGSGSGSSTGVSVIQSVSFDVGESGGWVVE</sequence>
<accession>A0A8H5D4R7</accession>
<dbReference type="AlphaFoldDB" id="A0A8H5D4R7"/>
<evidence type="ECO:0000313" key="2">
    <source>
        <dbReference type="Proteomes" id="UP000559256"/>
    </source>
</evidence>
<reference evidence="1 2" key="1">
    <citation type="journal article" date="2020" name="ISME J.">
        <title>Uncovering the hidden diversity of litter-decomposition mechanisms in mushroom-forming fungi.</title>
        <authorList>
            <person name="Floudas D."/>
            <person name="Bentzer J."/>
            <person name="Ahren D."/>
            <person name="Johansson T."/>
            <person name="Persson P."/>
            <person name="Tunlid A."/>
        </authorList>
    </citation>
    <scope>NUCLEOTIDE SEQUENCE [LARGE SCALE GENOMIC DNA]</scope>
    <source>
        <strain evidence="1 2">CBS 291.85</strain>
    </source>
</reference>
<organism evidence="1 2">
    <name type="scientific">Tetrapyrgos nigripes</name>
    <dbReference type="NCBI Taxonomy" id="182062"/>
    <lineage>
        <taxon>Eukaryota</taxon>
        <taxon>Fungi</taxon>
        <taxon>Dikarya</taxon>
        <taxon>Basidiomycota</taxon>
        <taxon>Agaricomycotina</taxon>
        <taxon>Agaricomycetes</taxon>
        <taxon>Agaricomycetidae</taxon>
        <taxon>Agaricales</taxon>
        <taxon>Marasmiineae</taxon>
        <taxon>Marasmiaceae</taxon>
        <taxon>Tetrapyrgos</taxon>
    </lineage>
</organism>
<evidence type="ECO:0000313" key="1">
    <source>
        <dbReference type="EMBL" id="KAF5353599.1"/>
    </source>
</evidence>
<comment type="caution">
    <text evidence="1">The sequence shown here is derived from an EMBL/GenBank/DDBJ whole genome shotgun (WGS) entry which is preliminary data.</text>
</comment>
<dbReference type="EMBL" id="JAACJM010000063">
    <property type="protein sequence ID" value="KAF5353599.1"/>
    <property type="molecule type" value="Genomic_DNA"/>
</dbReference>
<protein>
    <submittedName>
        <fullName evidence="1">Uncharacterized protein</fullName>
    </submittedName>
</protein>
<name>A0A8H5D4R7_9AGAR</name>
<keyword evidence="2" id="KW-1185">Reference proteome</keyword>